<dbReference type="Gene3D" id="1.10.10.10">
    <property type="entry name" value="Winged helix-like DNA-binding domain superfamily/Winged helix DNA-binding domain"/>
    <property type="match status" value="1"/>
</dbReference>
<dbReference type="InterPro" id="IPR039425">
    <property type="entry name" value="RNA_pol_sigma-70-like"/>
</dbReference>
<keyword evidence="5" id="KW-1133">Transmembrane helix</keyword>
<evidence type="ECO:0000259" key="7">
    <source>
        <dbReference type="Pfam" id="PF08281"/>
    </source>
</evidence>
<dbReference type="OrthoDB" id="759001at2"/>
<feature type="transmembrane region" description="Helical" evidence="5">
    <location>
        <begin position="12"/>
        <end position="29"/>
    </location>
</feature>
<dbReference type="SUPFAM" id="SSF88946">
    <property type="entry name" value="Sigma2 domain of RNA polymerase sigma factors"/>
    <property type="match status" value="1"/>
</dbReference>
<feature type="domain" description="RNA polymerase sigma factor 70 region 4 type 2" evidence="7">
    <location>
        <begin position="183"/>
        <end position="233"/>
    </location>
</feature>
<evidence type="ECO:0000256" key="4">
    <source>
        <dbReference type="ARBA" id="ARBA00023163"/>
    </source>
</evidence>
<dbReference type="Pfam" id="PF08281">
    <property type="entry name" value="Sigma70_r4_2"/>
    <property type="match status" value="1"/>
</dbReference>
<evidence type="ECO:0000259" key="6">
    <source>
        <dbReference type="Pfam" id="PF04542"/>
    </source>
</evidence>
<dbReference type="InterPro" id="IPR007627">
    <property type="entry name" value="RNA_pol_sigma70_r2"/>
</dbReference>
<dbReference type="InterPro" id="IPR013325">
    <property type="entry name" value="RNA_pol_sigma_r2"/>
</dbReference>
<keyword evidence="2" id="KW-0805">Transcription regulation</keyword>
<keyword evidence="4" id="KW-0804">Transcription</keyword>
<dbReference type="PANTHER" id="PTHR43133">
    <property type="entry name" value="RNA POLYMERASE ECF-TYPE SIGMA FACTO"/>
    <property type="match status" value="1"/>
</dbReference>
<dbReference type="GO" id="GO:0016987">
    <property type="term" value="F:sigma factor activity"/>
    <property type="evidence" value="ECO:0007669"/>
    <property type="project" value="UniProtKB-KW"/>
</dbReference>
<keyword evidence="3" id="KW-0731">Sigma factor</keyword>
<dbReference type="GO" id="GO:0006352">
    <property type="term" value="P:DNA-templated transcription initiation"/>
    <property type="evidence" value="ECO:0007669"/>
    <property type="project" value="InterPro"/>
</dbReference>
<keyword evidence="9" id="KW-1185">Reference proteome</keyword>
<reference evidence="8 9" key="1">
    <citation type="submission" date="2018-10" db="EMBL/GenBank/DDBJ databases">
        <title>Sinomicrobium pectinilyticum sp. nov., a pectinase-producing bacterium isolated from alkaline and saline soil, and emended description of the genus Sinomicrobium.</title>
        <authorList>
            <person name="Cheng B."/>
            <person name="Li C."/>
            <person name="Lai Q."/>
            <person name="Du M."/>
            <person name="Shao Z."/>
            <person name="Xu P."/>
            <person name="Yang C."/>
        </authorList>
    </citation>
    <scope>NUCLEOTIDE SEQUENCE [LARGE SCALE GENOMIC DNA]</scope>
    <source>
        <strain evidence="8 9">5DNS001</strain>
    </source>
</reference>
<dbReference type="AlphaFoldDB" id="A0A3N0D040"/>
<dbReference type="InterPro" id="IPR013249">
    <property type="entry name" value="RNA_pol_sigma70_r4_t2"/>
</dbReference>
<dbReference type="InterPro" id="IPR014327">
    <property type="entry name" value="RNA_pol_sigma70_bacteroid"/>
</dbReference>
<dbReference type="Gene3D" id="1.10.1740.10">
    <property type="match status" value="1"/>
</dbReference>
<evidence type="ECO:0000256" key="1">
    <source>
        <dbReference type="ARBA" id="ARBA00010641"/>
    </source>
</evidence>
<evidence type="ECO:0000313" key="8">
    <source>
        <dbReference type="EMBL" id="RNL68623.1"/>
    </source>
</evidence>
<protein>
    <submittedName>
        <fullName evidence="8">RNA polymerase sigma-70 factor</fullName>
    </submittedName>
</protein>
<dbReference type="InterPro" id="IPR013324">
    <property type="entry name" value="RNA_pol_sigma_r3/r4-like"/>
</dbReference>
<name>A0A3N0D040_SINP1</name>
<dbReference type="CDD" id="cd06171">
    <property type="entry name" value="Sigma70_r4"/>
    <property type="match status" value="1"/>
</dbReference>
<keyword evidence="5" id="KW-0472">Membrane</keyword>
<dbReference type="SUPFAM" id="SSF88659">
    <property type="entry name" value="Sigma3 and sigma4 domains of RNA polymerase sigma factors"/>
    <property type="match status" value="1"/>
</dbReference>
<keyword evidence="5" id="KW-0812">Transmembrane</keyword>
<dbReference type="Pfam" id="PF04542">
    <property type="entry name" value="Sigma70_r2"/>
    <property type="match status" value="1"/>
</dbReference>
<comment type="similarity">
    <text evidence="1">Belongs to the sigma-70 factor family. ECF subfamily.</text>
</comment>
<dbReference type="GO" id="GO:0003677">
    <property type="term" value="F:DNA binding"/>
    <property type="evidence" value="ECO:0007669"/>
    <property type="project" value="InterPro"/>
</dbReference>
<proteinExistence type="inferred from homology"/>
<evidence type="ECO:0000256" key="5">
    <source>
        <dbReference type="SAM" id="Phobius"/>
    </source>
</evidence>
<dbReference type="InterPro" id="IPR014284">
    <property type="entry name" value="RNA_pol_sigma-70_dom"/>
</dbReference>
<dbReference type="InterPro" id="IPR036388">
    <property type="entry name" value="WH-like_DNA-bd_sf"/>
</dbReference>
<gene>
    <name evidence="8" type="ORF">ED312_23085</name>
</gene>
<comment type="caution">
    <text evidence="8">The sequence shown here is derived from an EMBL/GenBank/DDBJ whole genome shotgun (WGS) entry which is preliminary data.</text>
</comment>
<dbReference type="NCBIfam" id="TIGR02985">
    <property type="entry name" value="Sig70_bacteroi1"/>
    <property type="match status" value="1"/>
</dbReference>
<accession>A0A3N0D040</accession>
<dbReference type="NCBIfam" id="TIGR02937">
    <property type="entry name" value="sigma70-ECF"/>
    <property type="match status" value="1"/>
</dbReference>
<dbReference type="Proteomes" id="UP000267469">
    <property type="component" value="Unassembled WGS sequence"/>
</dbReference>
<evidence type="ECO:0000256" key="2">
    <source>
        <dbReference type="ARBA" id="ARBA00023015"/>
    </source>
</evidence>
<sequence length="256" mass="30452">MLSFSESRKFFWWVPAHIFMLFYIVLRRFHKNPLHHHHFFLEKFCPIYNLQPFKLKKPQIIMEYFPENEIKFIAEIRSGSEAAYRSVYLHFYERLCIYILNFTPNREIAEDVVQEVFLKLWNNRKGLKPGGSLGGYLYTLTYNEYINIYRKNVKQNRELELLRLQSLSELLQDNDDVFQEKLEQVKKIIDELPPRCREIFILNKQHGLRHKEIAAQLDISVKTVENQVGKAMAVLRKKIAAETAVLLFLLKSALKG</sequence>
<feature type="domain" description="RNA polymerase sigma-70 region 2" evidence="6">
    <location>
        <begin position="89"/>
        <end position="152"/>
    </location>
</feature>
<evidence type="ECO:0000256" key="3">
    <source>
        <dbReference type="ARBA" id="ARBA00023082"/>
    </source>
</evidence>
<dbReference type="EMBL" id="RJTM01000191">
    <property type="protein sequence ID" value="RNL68623.1"/>
    <property type="molecule type" value="Genomic_DNA"/>
</dbReference>
<dbReference type="PANTHER" id="PTHR43133:SF46">
    <property type="entry name" value="RNA POLYMERASE SIGMA-70 FACTOR ECF SUBFAMILY"/>
    <property type="match status" value="1"/>
</dbReference>
<organism evidence="8 9">
    <name type="scientific">Sinomicrobium pectinilyticum</name>
    <dbReference type="NCBI Taxonomy" id="1084421"/>
    <lineage>
        <taxon>Bacteria</taxon>
        <taxon>Pseudomonadati</taxon>
        <taxon>Bacteroidota</taxon>
        <taxon>Flavobacteriia</taxon>
        <taxon>Flavobacteriales</taxon>
        <taxon>Flavobacteriaceae</taxon>
        <taxon>Sinomicrobium</taxon>
    </lineage>
</organism>
<evidence type="ECO:0000313" key="9">
    <source>
        <dbReference type="Proteomes" id="UP000267469"/>
    </source>
</evidence>